<comment type="caution">
    <text evidence="2">The sequence shown here is derived from an EMBL/GenBank/DDBJ whole genome shotgun (WGS) entry which is preliminary data.</text>
</comment>
<dbReference type="Gene3D" id="2.40.160.20">
    <property type="match status" value="1"/>
</dbReference>
<name>A0ABP6XTI2_9FLAO</name>
<accession>A0ABP6XTI2</accession>
<protein>
    <recommendedName>
        <fullName evidence="1">Outer membrane protein beta-barrel domain-containing protein</fullName>
    </recommendedName>
</protein>
<dbReference type="InterPro" id="IPR025665">
    <property type="entry name" value="Beta-barrel_OMP_2"/>
</dbReference>
<dbReference type="Proteomes" id="UP001500954">
    <property type="component" value="Unassembled WGS sequence"/>
</dbReference>
<reference evidence="3" key="1">
    <citation type="journal article" date="2019" name="Int. J. Syst. Evol. Microbiol.">
        <title>The Global Catalogue of Microorganisms (GCM) 10K type strain sequencing project: providing services to taxonomists for standard genome sequencing and annotation.</title>
        <authorList>
            <consortium name="The Broad Institute Genomics Platform"/>
            <consortium name="The Broad Institute Genome Sequencing Center for Infectious Disease"/>
            <person name="Wu L."/>
            <person name="Ma J."/>
        </authorList>
    </citation>
    <scope>NUCLEOTIDE SEQUENCE [LARGE SCALE GENOMIC DNA]</scope>
    <source>
        <strain evidence="3">JCM 17111</strain>
    </source>
</reference>
<dbReference type="SUPFAM" id="SSF56925">
    <property type="entry name" value="OMPA-like"/>
    <property type="match status" value="1"/>
</dbReference>
<proteinExistence type="predicted"/>
<sequence>MFAINLNPNLLIMKKALLLAVLLCVSVYGFSQGTKYGVRAGYNISNLDFDGTPILDNEHRNGFAIGFFGEYGFTKTFALMPEIQFSSEGGKTKALRLDYIQVPVLFKFRLSERIHIGAGPQVGVKVYEHEDGIRNFAYSGVGGLEIKLSHEFFFDARYTYGFSNIFDDNQNVEAINTNIQLGIGYKF</sequence>
<evidence type="ECO:0000313" key="2">
    <source>
        <dbReference type="EMBL" id="GAA3572326.1"/>
    </source>
</evidence>
<gene>
    <name evidence="2" type="ORF">GCM10022395_22040</name>
</gene>
<keyword evidence="3" id="KW-1185">Reference proteome</keyword>
<dbReference type="EMBL" id="BAABCY010000062">
    <property type="protein sequence ID" value="GAA3572326.1"/>
    <property type="molecule type" value="Genomic_DNA"/>
</dbReference>
<evidence type="ECO:0000313" key="3">
    <source>
        <dbReference type="Proteomes" id="UP001500954"/>
    </source>
</evidence>
<feature type="domain" description="Outer membrane protein beta-barrel" evidence="1">
    <location>
        <begin position="30"/>
        <end position="167"/>
    </location>
</feature>
<evidence type="ECO:0000259" key="1">
    <source>
        <dbReference type="Pfam" id="PF13568"/>
    </source>
</evidence>
<dbReference type="InterPro" id="IPR011250">
    <property type="entry name" value="OMP/PagP_B-barrel"/>
</dbReference>
<dbReference type="Pfam" id="PF13568">
    <property type="entry name" value="OMP_b-brl_2"/>
    <property type="match status" value="1"/>
</dbReference>
<organism evidence="2 3">
    <name type="scientific">Snuella lapsa</name>
    <dbReference type="NCBI Taxonomy" id="870481"/>
    <lineage>
        <taxon>Bacteria</taxon>
        <taxon>Pseudomonadati</taxon>
        <taxon>Bacteroidota</taxon>
        <taxon>Flavobacteriia</taxon>
        <taxon>Flavobacteriales</taxon>
        <taxon>Flavobacteriaceae</taxon>
        <taxon>Snuella</taxon>
    </lineage>
</organism>